<gene>
    <name evidence="1" type="ORF">RS030_124</name>
</gene>
<evidence type="ECO:0000313" key="2">
    <source>
        <dbReference type="Proteomes" id="UP001311799"/>
    </source>
</evidence>
<dbReference type="EMBL" id="JAWDEY010000011">
    <property type="protein sequence ID" value="KAK6589644.1"/>
    <property type="molecule type" value="Genomic_DNA"/>
</dbReference>
<evidence type="ECO:0000313" key="1">
    <source>
        <dbReference type="EMBL" id="KAK6589644.1"/>
    </source>
</evidence>
<organism evidence="1 2">
    <name type="scientific">Cryptosporidium xiaoi</name>
    <dbReference type="NCBI Taxonomy" id="659607"/>
    <lineage>
        <taxon>Eukaryota</taxon>
        <taxon>Sar</taxon>
        <taxon>Alveolata</taxon>
        <taxon>Apicomplexa</taxon>
        <taxon>Conoidasida</taxon>
        <taxon>Coccidia</taxon>
        <taxon>Eucoccidiorida</taxon>
        <taxon>Eimeriorina</taxon>
        <taxon>Cryptosporidiidae</taxon>
        <taxon>Cryptosporidium</taxon>
    </lineage>
</organism>
<protein>
    <submittedName>
        <fullName evidence="1">Uncharacterized protein</fullName>
    </submittedName>
</protein>
<proteinExistence type="predicted"/>
<accession>A0AAV9XZ92</accession>
<sequence length="538" mass="62648">MSDDFFDSLITGKTDCIFFVVRKNEYNIKTEIEQRINLNIKNKDEIIISYFKEKYEIFEKEEMIKIYQGSQLIVGIIIKNGYKLCDLMFDISNSEKQSVLTNFTWEGQYQVMISKKNNSIDIYEEGNEVQNLVNIDDGSYINLLYMCNINKLDSTFYLFQSSIIIKPQYWNEKLSIDLIFKYNIVNNNNNIDDNRIRIVKKNEADNTDSINYFIINNERSLEIYSFTWSKLIMIKVPLSISSFYIQENSSIVYVEVINNDESLGKIVIEDIYSHHFKLNSVQTKLPVFLEKSQYFGFSLISNNEKRKKYVNSSCTNNNNNSNNNDNNNILNSSIIPLFIKWRLDSDVSCYRHILTQFTIQNNFGSENITTINIIDHEGTFKINKDKKNINLNNDNKTNSLLNDGSYFSAICTFDNISKYPGETVYLSIVIIPDNNNIKYLNLEVSVEYDKASPIIPLYDKIPLNYVCNSVKNSDDGIFDKYSNYNDNNLTLLYPIKICFPGIYECPKITILDLVTNNKYIIDNCPLIVCNNNDMQIKQ</sequence>
<name>A0AAV9XZ92_9CRYT</name>
<reference evidence="1 2" key="1">
    <citation type="submission" date="2023-10" db="EMBL/GenBank/DDBJ databases">
        <title>Comparative genomics analysis reveals potential genetic determinants of host preference in Cryptosporidium xiaoi.</title>
        <authorList>
            <person name="Xiao L."/>
            <person name="Li J."/>
        </authorList>
    </citation>
    <scope>NUCLEOTIDE SEQUENCE [LARGE SCALE GENOMIC DNA]</scope>
    <source>
        <strain evidence="1 2">52996</strain>
    </source>
</reference>
<comment type="caution">
    <text evidence="1">The sequence shown here is derived from an EMBL/GenBank/DDBJ whole genome shotgun (WGS) entry which is preliminary data.</text>
</comment>
<dbReference type="AlphaFoldDB" id="A0AAV9XZ92"/>
<keyword evidence="2" id="KW-1185">Reference proteome</keyword>
<dbReference type="Proteomes" id="UP001311799">
    <property type="component" value="Unassembled WGS sequence"/>
</dbReference>